<dbReference type="KEGG" id="many:MANY_24350"/>
<keyword evidence="4 6" id="KW-0274">FAD</keyword>
<dbReference type="GO" id="GO:0050660">
    <property type="term" value="F:flavin adenine dinucleotide binding"/>
    <property type="evidence" value="ECO:0007669"/>
    <property type="project" value="InterPro"/>
</dbReference>
<protein>
    <submittedName>
        <fullName evidence="10">Acyl-CoA dehydrogenase</fullName>
    </submittedName>
</protein>
<evidence type="ECO:0000256" key="6">
    <source>
        <dbReference type="RuleBase" id="RU362125"/>
    </source>
</evidence>
<sequence>MPLMDLLFSDEEVQFREQVRTWLAENAPTEGRPDAPEAIREYDLWWQRRQWDGGWAGIAWPVEYGGRGLSLVQQLIWYEEYARAGLPAIDACFVGLNHAGPTLMACGTAEQQAAHLPKILRGDVIWCQGFSEPSAGSDLAALRTKAVIDGDDLVVTGQKIWTSFASIADHQELLVRTTSGERKHHGITWVICDMNTPGIEIRPIETIDRGAEFCEVFYDDVRIPLKNVVGEVDNGWPVALSTLSFERGTAFTGSQMRLSKTVESLVELAREHVGPDGRRPAIADDHIATALATLRTEVAALRAMTYASISRNARSDTPGPEGSISKLYYSEIAKRAAHLAMEILGQDGLAFVSRWHRPFGWTGHYVYSYSVSISGGTSEVQRNIIGERVLGLPR</sequence>
<evidence type="ECO:0000313" key="11">
    <source>
        <dbReference type="Proteomes" id="UP000467249"/>
    </source>
</evidence>
<dbReference type="Pfam" id="PF00441">
    <property type="entry name" value="Acyl-CoA_dh_1"/>
    <property type="match status" value="1"/>
</dbReference>
<dbReference type="InterPro" id="IPR046373">
    <property type="entry name" value="Acyl-CoA_Oxase/DH_mid-dom_sf"/>
</dbReference>
<dbReference type="GO" id="GO:0016627">
    <property type="term" value="F:oxidoreductase activity, acting on the CH-CH group of donors"/>
    <property type="evidence" value="ECO:0007669"/>
    <property type="project" value="InterPro"/>
</dbReference>
<dbReference type="GO" id="GO:0005886">
    <property type="term" value="C:plasma membrane"/>
    <property type="evidence" value="ECO:0007669"/>
    <property type="project" value="TreeGrafter"/>
</dbReference>
<dbReference type="InterPro" id="IPR009100">
    <property type="entry name" value="AcylCoA_DH/oxidase_NM_dom_sf"/>
</dbReference>
<evidence type="ECO:0000259" key="8">
    <source>
        <dbReference type="Pfam" id="PF02770"/>
    </source>
</evidence>
<dbReference type="Pfam" id="PF02770">
    <property type="entry name" value="Acyl-CoA_dh_M"/>
    <property type="match status" value="1"/>
</dbReference>
<dbReference type="InterPro" id="IPR009075">
    <property type="entry name" value="AcylCo_DH/oxidase_C"/>
</dbReference>
<dbReference type="Pfam" id="PF02771">
    <property type="entry name" value="Acyl-CoA_dh_N"/>
    <property type="match status" value="1"/>
</dbReference>
<dbReference type="InterPro" id="IPR037069">
    <property type="entry name" value="AcylCoA_DH/ox_N_sf"/>
</dbReference>
<evidence type="ECO:0000256" key="3">
    <source>
        <dbReference type="ARBA" id="ARBA00022630"/>
    </source>
</evidence>
<feature type="domain" description="Acyl-CoA dehydrogenase/oxidase C-terminal" evidence="7">
    <location>
        <begin position="234"/>
        <end position="390"/>
    </location>
</feature>
<evidence type="ECO:0000256" key="2">
    <source>
        <dbReference type="ARBA" id="ARBA00009347"/>
    </source>
</evidence>
<dbReference type="Proteomes" id="UP000467249">
    <property type="component" value="Chromosome"/>
</dbReference>
<dbReference type="InterPro" id="IPR036250">
    <property type="entry name" value="AcylCo_DH-like_C"/>
</dbReference>
<dbReference type="InterPro" id="IPR013786">
    <property type="entry name" value="AcylCoA_DH/ox_N"/>
</dbReference>
<proteinExistence type="inferred from homology"/>
<feature type="domain" description="Acyl-CoA oxidase/dehydrogenase middle" evidence="8">
    <location>
        <begin position="127"/>
        <end position="221"/>
    </location>
</feature>
<organism evidence="10 11">
    <name type="scientific">Mycolicibacterium anyangense</name>
    <dbReference type="NCBI Taxonomy" id="1431246"/>
    <lineage>
        <taxon>Bacteria</taxon>
        <taxon>Bacillati</taxon>
        <taxon>Actinomycetota</taxon>
        <taxon>Actinomycetes</taxon>
        <taxon>Mycobacteriales</taxon>
        <taxon>Mycobacteriaceae</taxon>
        <taxon>Mycolicibacterium</taxon>
    </lineage>
</organism>
<dbReference type="SUPFAM" id="SSF56645">
    <property type="entry name" value="Acyl-CoA dehydrogenase NM domain-like"/>
    <property type="match status" value="1"/>
</dbReference>
<dbReference type="Gene3D" id="1.20.140.10">
    <property type="entry name" value="Butyryl-CoA Dehydrogenase, subunit A, domain 3"/>
    <property type="match status" value="1"/>
</dbReference>
<dbReference type="SUPFAM" id="SSF47203">
    <property type="entry name" value="Acyl-CoA dehydrogenase C-terminal domain-like"/>
    <property type="match status" value="1"/>
</dbReference>
<name>A0A6N4W980_9MYCO</name>
<keyword evidence="5 6" id="KW-0560">Oxidoreductase</keyword>
<feature type="domain" description="Acyl-CoA dehydrogenase/oxidase N-terminal" evidence="9">
    <location>
        <begin position="9"/>
        <end position="123"/>
    </location>
</feature>
<evidence type="ECO:0000313" key="10">
    <source>
        <dbReference type="EMBL" id="BBZ77098.1"/>
    </source>
</evidence>
<dbReference type="AlphaFoldDB" id="A0A6N4W980"/>
<reference evidence="10 11" key="1">
    <citation type="journal article" date="2019" name="Emerg. Microbes Infect.">
        <title>Comprehensive subspecies identification of 175 nontuberculous mycobacteria species based on 7547 genomic profiles.</title>
        <authorList>
            <person name="Matsumoto Y."/>
            <person name="Kinjo T."/>
            <person name="Motooka D."/>
            <person name="Nabeya D."/>
            <person name="Jung N."/>
            <person name="Uechi K."/>
            <person name="Horii T."/>
            <person name="Iida T."/>
            <person name="Fujita J."/>
            <person name="Nakamura S."/>
        </authorList>
    </citation>
    <scope>NUCLEOTIDE SEQUENCE [LARGE SCALE GENOMIC DNA]</scope>
    <source>
        <strain evidence="10 11">JCM 30275</strain>
    </source>
</reference>
<dbReference type="PANTHER" id="PTHR43292:SF3">
    <property type="entry name" value="ACYL-COA DEHYDROGENASE FADE29"/>
    <property type="match status" value="1"/>
</dbReference>
<evidence type="ECO:0000256" key="1">
    <source>
        <dbReference type="ARBA" id="ARBA00001974"/>
    </source>
</evidence>
<evidence type="ECO:0000259" key="7">
    <source>
        <dbReference type="Pfam" id="PF00441"/>
    </source>
</evidence>
<keyword evidence="11" id="KW-1185">Reference proteome</keyword>
<gene>
    <name evidence="10" type="ORF">MANY_24350</name>
</gene>
<dbReference type="InterPro" id="IPR006091">
    <property type="entry name" value="Acyl-CoA_Oxase/DH_mid-dom"/>
</dbReference>
<evidence type="ECO:0000256" key="4">
    <source>
        <dbReference type="ARBA" id="ARBA00022827"/>
    </source>
</evidence>
<dbReference type="PANTHER" id="PTHR43292">
    <property type="entry name" value="ACYL-COA DEHYDROGENASE"/>
    <property type="match status" value="1"/>
</dbReference>
<accession>A0A6N4W980</accession>
<dbReference type="EMBL" id="AP022620">
    <property type="protein sequence ID" value="BBZ77098.1"/>
    <property type="molecule type" value="Genomic_DNA"/>
</dbReference>
<keyword evidence="3 6" id="KW-0285">Flavoprotein</keyword>
<dbReference type="Gene3D" id="2.40.110.10">
    <property type="entry name" value="Butyryl-CoA Dehydrogenase, subunit A, domain 2"/>
    <property type="match status" value="1"/>
</dbReference>
<dbReference type="Gene3D" id="1.10.540.10">
    <property type="entry name" value="Acyl-CoA dehydrogenase/oxidase, N-terminal domain"/>
    <property type="match status" value="1"/>
</dbReference>
<dbReference type="InterPro" id="IPR052161">
    <property type="entry name" value="Mycobact_Acyl-CoA_DH"/>
</dbReference>
<comment type="cofactor">
    <cofactor evidence="1 6">
        <name>FAD</name>
        <dbReference type="ChEBI" id="CHEBI:57692"/>
    </cofactor>
</comment>
<comment type="similarity">
    <text evidence="2 6">Belongs to the acyl-CoA dehydrogenase family.</text>
</comment>
<evidence type="ECO:0000259" key="9">
    <source>
        <dbReference type="Pfam" id="PF02771"/>
    </source>
</evidence>
<evidence type="ECO:0000256" key="5">
    <source>
        <dbReference type="ARBA" id="ARBA00023002"/>
    </source>
</evidence>